<dbReference type="InterPro" id="IPR026881">
    <property type="entry name" value="WYL_dom"/>
</dbReference>
<dbReference type="InterPro" id="IPR057727">
    <property type="entry name" value="WCX_dom"/>
</dbReference>
<name>A0A0R1R3W1_9LACO</name>
<dbReference type="OrthoDB" id="9815009at2"/>
<dbReference type="SUPFAM" id="SSF46785">
    <property type="entry name" value="Winged helix' DNA-binding domain"/>
    <property type="match status" value="1"/>
</dbReference>
<evidence type="ECO:0000313" key="4">
    <source>
        <dbReference type="EMBL" id="KRL47880.1"/>
    </source>
</evidence>
<dbReference type="PANTHER" id="PTHR34580">
    <property type="match status" value="1"/>
</dbReference>
<dbReference type="InterPro" id="IPR036390">
    <property type="entry name" value="WH_DNA-bd_sf"/>
</dbReference>
<feature type="domain" description="Helix-turn-helix type 11" evidence="1">
    <location>
        <begin position="5"/>
        <end position="58"/>
    </location>
</feature>
<evidence type="ECO:0008006" key="6">
    <source>
        <dbReference type="Google" id="ProtNLM"/>
    </source>
</evidence>
<comment type="caution">
    <text evidence="4">The sequence shown here is derived from an EMBL/GenBank/DDBJ whole genome shotgun (WGS) entry which is preliminary data.</text>
</comment>
<dbReference type="InterPro" id="IPR036388">
    <property type="entry name" value="WH-like_DNA-bd_sf"/>
</dbReference>
<dbReference type="Gene3D" id="1.10.10.10">
    <property type="entry name" value="Winged helix-like DNA-binding domain superfamily/Winged helix DNA-binding domain"/>
    <property type="match status" value="1"/>
</dbReference>
<evidence type="ECO:0000259" key="2">
    <source>
        <dbReference type="Pfam" id="PF13280"/>
    </source>
</evidence>
<keyword evidence="5" id="KW-1185">Reference proteome</keyword>
<dbReference type="PIRSF" id="PIRSF016838">
    <property type="entry name" value="PafC"/>
    <property type="match status" value="1"/>
</dbReference>
<sequence length="297" mass="33379">MQTYRLINIVMMLLAQDTISAQTFADLFQVTKRTILRDMDHLSAAHIPVVATRGVNGGFRLLDTYKIDKRLLSVKDLQNILAAVQGLDALLVDPDVAMTLTKVSGLLPTTKNRSLAIDFNGAQNLSAVVQTLQQAIRSHHFIAFDYYDRNGVATSRLVEPYQLLWRNTSWYLVGYATERQAFRTFRVSRMTALIEQAEFRPRANVPLGWQGGGGDGQRVDVNVTGLQACRSFVVAHFGQQVITDNREADFDAVLPVGDNPDTYRFLAQCGTNLKVVGPEKFREGYRAYLKQMWAMQD</sequence>
<protein>
    <recommendedName>
        <fullName evidence="6">HTH deoR-type domain-containing protein</fullName>
    </recommendedName>
</protein>
<reference evidence="4 5" key="1">
    <citation type="journal article" date="2015" name="Genome Announc.">
        <title>Expanding the biotechnology potential of lactobacilli through comparative genomics of 213 strains and associated genera.</title>
        <authorList>
            <person name="Sun Z."/>
            <person name="Harris H.M."/>
            <person name="McCann A."/>
            <person name="Guo C."/>
            <person name="Argimon S."/>
            <person name="Zhang W."/>
            <person name="Yang X."/>
            <person name="Jeffery I.B."/>
            <person name="Cooney J.C."/>
            <person name="Kagawa T.F."/>
            <person name="Liu W."/>
            <person name="Song Y."/>
            <person name="Salvetti E."/>
            <person name="Wrobel A."/>
            <person name="Rasinkangas P."/>
            <person name="Parkhill J."/>
            <person name="Rea M.C."/>
            <person name="O'Sullivan O."/>
            <person name="Ritari J."/>
            <person name="Douillard F.P."/>
            <person name="Paul Ross R."/>
            <person name="Yang R."/>
            <person name="Briner A.E."/>
            <person name="Felis G.E."/>
            <person name="de Vos W.M."/>
            <person name="Barrangou R."/>
            <person name="Klaenhammer T.R."/>
            <person name="Caufield P.W."/>
            <person name="Cui Y."/>
            <person name="Zhang H."/>
            <person name="O'Toole P.W."/>
        </authorList>
    </citation>
    <scope>NUCLEOTIDE SEQUENCE [LARGE SCALE GENOMIC DNA]</scope>
    <source>
        <strain evidence="4 5">DSM 13343</strain>
    </source>
</reference>
<dbReference type="Pfam" id="PF25583">
    <property type="entry name" value="WCX"/>
    <property type="match status" value="1"/>
</dbReference>
<dbReference type="Pfam" id="PF13280">
    <property type="entry name" value="WYL"/>
    <property type="match status" value="1"/>
</dbReference>
<accession>A0A0R1R3W1</accession>
<proteinExistence type="predicted"/>
<evidence type="ECO:0000259" key="1">
    <source>
        <dbReference type="Pfam" id="PF08279"/>
    </source>
</evidence>
<dbReference type="EMBL" id="AZEU01000091">
    <property type="protein sequence ID" value="KRL47880.1"/>
    <property type="molecule type" value="Genomic_DNA"/>
</dbReference>
<dbReference type="PANTHER" id="PTHR34580:SF1">
    <property type="entry name" value="PROTEIN PAFC"/>
    <property type="match status" value="1"/>
</dbReference>
<dbReference type="PROSITE" id="PS52050">
    <property type="entry name" value="WYL"/>
    <property type="match status" value="1"/>
</dbReference>
<feature type="domain" description="WCX" evidence="3">
    <location>
        <begin position="223"/>
        <end position="292"/>
    </location>
</feature>
<dbReference type="Pfam" id="PF08279">
    <property type="entry name" value="HTH_11"/>
    <property type="match status" value="1"/>
</dbReference>
<dbReference type="Proteomes" id="UP000051790">
    <property type="component" value="Unassembled WGS sequence"/>
</dbReference>
<dbReference type="InterPro" id="IPR013196">
    <property type="entry name" value="HTH_11"/>
</dbReference>
<gene>
    <name evidence="4" type="ORF">FD01_GL000190</name>
</gene>
<dbReference type="InterPro" id="IPR051534">
    <property type="entry name" value="CBASS_pafABC_assoc_protein"/>
</dbReference>
<dbReference type="PATRIC" id="fig|1423769.4.peg.207"/>
<organism evidence="4 5">
    <name type="scientific">Lacticaseibacillus manihotivorans DSM 13343 = JCM 12514</name>
    <dbReference type="NCBI Taxonomy" id="1423769"/>
    <lineage>
        <taxon>Bacteria</taxon>
        <taxon>Bacillati</taxon>
        <taxon>Bacillota</taxon>
        <taxon>Bacilli</taxon>
        <taxon>Lactobacillales</taxon>
        <taxon>Lactobacillaceae</taxon>
        <taxon>Lacticaseibacillus</taxon>
    </lineage>
</organism>
<evidence type="ECO:0000313" key="5">
    <source>
        <dbReference type="Proteomes" id="UP000051790"/>
    </source>
</evidence>
<dbReference type="RefSeq" id="WP_056962862.1">
    <property type="nucleotide sequence ID" value="NZ_AZEU01000091.1"/>
</dbReference>
<dbReference type="InterPro" id="IPR028349">
    <property type="entry name" value="PafC-like"/>
</dbReference>
<feature type="domain" description="WYL" evidence="2">
    <location>
        <begin position="128"/>
        <end position="193"/>
    </location>
</feature>
<evidence type="ECO:0000259" key="3">
    <source>
        <dbReference type="Pfam" id="PF25583"/>
    </source>
</evidence>
<dbReference type="AlphaFoldDB" id="A0A0R1R3W1"/>